<dbReference type="Proteomes" id="UP000663862">
    <property type="component" value="Unassembled WGS sequence"/>
</dbReference>
<dbReference type="EMBL" id="CAJOBR010000389">
    <property type="protein sequence ID" value="CAF4503631.1"/>
    <property type="molecule type" value="Genomic_DNA"/>
</dbReference>
<gene>
    <name evidence="2" type="ORF">FME351_LOCUS147</name>
    <name evidence="5" type="ORF">GRG538_LOCUS22440</name>
    <name evidence="7" type="ORF">HFQ381_LOCUS9573</name>
    <name evidence="3" type="ORF">KIK155_LOCUS5587</name>
    <name evidence="1" type="ORF">LUA448_LOCUS3147</name>
    <name evidence="9" type="ORF">QYT958_LOCUS4890</name>
    <name evidence="4" type="ORF">TIS948_LOCUS33760</name>
    <name evidence="10" type="ORF">TOA249_LOCUS10496</name>
    <name evidence="8" type="ORF">TSG867_LOCUS12413</name>
    <name evidence="6" type="ORF">UJA718_LOCUS2021</name>
</gene>
<dbReference type="Proteomes" id="UP000663833">
    <property type="component" value="Unassembled WGS sequence"/>
</dbReference>
<dbReference type="EMBL" id="CAJOBO010000506">
    <property type="protein sequence ID" value="CAF4236568.1"/>
    <property type="molecule type" value="Genomic_DNA"/>
</dbReference>
<evidence type="ECO:0000313" key="1">
    <source>
        <dbReference type="EMBL" id="CAF3218754.1"/>
    </source>
</evidence>
<dbReference type="Proteomes" id="UP000663838">
    <property type="component" value="Unassembled WGS sequence"/>
</dbReference>
<evidence type="ECO:0000313" key="5">
    <source>
        <dbReference type="EMBL" id="CAF3595906.1"/>
    </source>
</evidence>
<protein>
    <submittedName>
        <fullName evidence="1">Uncharacterized protein</fullName>
    </submittedName>
</protein>
<dbReference type="EMBL" id="CAJOBQ010000626">
    <property type="protein sequence ID" value="CAF4392915.1"/>
    <property type="molecule type" value="Genomic_DNA"/>
</dbReference>
<evidence type="ECO:0000313" key="3">
    <source>
        <dbReference type="EMBL" id="CAF3373084.1"/>
    </source>
</evidence>
<dbReference type="Proteomes" id="UP000663872">
    <property type="component" value="Unassembled WGS sequence"/>
</dbReference>
<dbReference type="EMBL" id="CAJOBS010000547">
    <property type="protein sequence ID" value="CAF4599360.1"/>
    <property type="molecule type" value="Genomic_DNA"/>
</dbReference>
<dbReference type="EMBL" id="CAJNYU010000003">
    <property type="protein sequence ID" value="CAF3308106.1"/>
    <property type="molecule type" value="Genomic_DNA"/>
</dbReference>
<dbReference type="Proteomes" id="UP000663825">
    <property type="component" value="Unassembled WGS sequence"/>
</dbReference>
<dbReference type="Proteomes" id="UP000663869">
    <property type="component" value="Unassembled WGS sequence"/>
</dbReference>
<dbReference type="Proteomes" id="UP000663848">
    <property type="component" value="Unassembled WGS sequence"/>
</dbReference>
<comment type="caution">
    <text evidence="1">The sequence shown here is derived from an EMBL/GenBank/DDBJ whole genome shotgun (WGS) entry which is preliminary data.</text>
</comment>
<sequence>MANVDSIRAVLFSKNLDPSHVKPYTGLHINATGDLILSTPSLDSYRVNNDPLYRYEGNISARLSKEIDHRILSYDSLESQRYQSLRMKQPLPNNVTRVLKERLGSVASPRADPSKTIRMKTAPGYRFLVDKLPNQDQTMISQRFNKLSPFVTEHGNNPNSNPVLRQSVV</sequence>
<dbReference type="EMBL" id="CAJNYD010000124">
    <property type="protein sequence ID" value="CAF3218754.1"/>
    <property type="molecule type" value="Genomic_DNA"/>
</dbReference>
<evidence type="ECO:0000313" key="12">
    <source>
        <dbReference type="Proteomes" id="UP000663873"/>
    </source>
</evidence>
<dbReference type="Proteomes" id="UP000663851">
    <property type="component" value="Unassembled WGS sequence"/>
</dbReference>
<evidence type="ECO:0000313" key="11">
    <source>
        <dbReference type="Proteomes" id="UP000663833"/>
    </source>
</evidence>
<dbReference type="EMBL" id="CAJNYT010003711">
    <property type="protein sequence ID" value="CAF3595906.1"/>
    <property type="molecule type" value="Genomic_DNA"/>
</dbReference>
<evidence type="ECO:0000313" key="2">
    <source>
        <dbReference type="EMBL" id="CAF3308106.1"/>
    </source>
</evidence>
<evidence type="ECO:0000313" key="4">
    <source>
        <dbReference type="EMBL" id="CAF3477179.1"/>
    </source>
</evidence>
<dbReference type="EMBL" id="CAJNXB010006292">
    <property type="protein sequence ID" value="CAF3477179.1"/>
    <property type="molecule type" value="Genomic_DNA"/>
</dbReference>
<dbReference type="EMBL" id="CAJOBP010000130">
    <property type="protein sequence ID" value="CAF4127975.1"/>
    <property type="molecule type" value="Genomic_DNA"/>
</dbReference>
<evidence type="ECO:0000313" key="10">
    <source>
        <dbReference type="EMBL" id="CAF4599360.1"/>
    </source>
</evidence>
<organism evidence="1 11">
    <name type="scientific">Rotaria socialis</name>
    <dbReference type="NCBI Taxonomy" id="392032"/>
    <lineage>
        <taxon>Eukaryota</taxon>
        <taxon>Metazoa</taxon>
        <taxon>Spiralia</taxon>
        <taxon>Gnathifera</taxon>
        <taxon>Rotifera</taxon>
        <taxon>Eurotatoria</taxon>
        <taxon>Bdelloidea</taxon>
        <taxon>Philodinida</taxon>
        <taxon>Philodinidae</taxon>
        <taxon>Rotaria</taxon>
    </lineage>
</organism>
<dbReference type="OrthoDB" id="9974819at2759"/>
<evidence type="ECO:0000313" key="6">
    <source>
        <dbReference type="EMBL" id="CAF4127975.1"/>
    </source>
</evidence>
<dbReference type="Proteomes" id="UP000663873">
    <property type="component" value="Unassembled WGS sequence"/>
</dbReference>
<evidence type="ECO:0000313" key="7">
    <source>
        <dbReference type="EMBL" id="CAF4236568.1"/>
    </source>
</evidence>
<accession>A0A817QV11</accession>
<keyword evidence="12" id="KW-1185">Reference proteome</keyword>
<evidence type="ECO:0000313" key="9">
    <source>
        <dbReference type="EMBL" id="CAF4503631.1"/>
    </source>
</evidence>
<proteinExistence type="predicted"/>
<name>A0A817QV11_9BILA</name>
<evidence type="ECO:0000313" key="8">
    <source>
        <dbReference type="EMBL" id="CAF4392915.1"/>
    </source>
</evidence>
<dbReference type="Proteomes" id="UP000663865">
    <property type="component" value="Unassembled WGS sequence"/>
</dbReference>
<reference evidence="1" key="1">
    <citation type="submission" date="2021-02" db="EMBL/GenBank/DDBJ databases">
        <authorList>
            <person name="Nowell W R."/>
        </authorList>
    </citation>
    <scope>NUCLEOTIDE SEQUENCE</scope>
</reference>
<dbReference type="EMBL" id="CAJNYV010000646">
    <property type="protein sequence ID" value="CAF3373084.1"/>
    <property type="molecule type" value="Genomic_DNA"/>
</dbReference>
<dbReference type="AlphaFoldDB" id="A0A817QV11"/>